<dbReference type="OrthoDB" id="3043759at2759"/>
<comment type="caution">
    <text evidence="3">The sequence shown here is derived from an EMBL/GenBank/DDBJ whole genome shotgun (WGS) entry which is preliminary data.</text>
</comment>
<keyword evidence="2" id="KW-0732">Signal</keyword>
<feature type="compositionally biased region" description="Pro residues" evidence="1">
    <location>
        <begin position="33"/>
        <end position="56"/>
    </location>
</feature>
<feature type="region of interest" description="Disordered" evidence="1">
    <location>
        <begin position="125"/>
        <end position="449"/>
    </location>
</feature>
<feature type="compositionally biased region" description="Basic and acidic residues" evidence="1">
    <location>
        <begin position="165"/>
        <end position="175"/>
    </location>
</feature>
<proteinExistence type="predicted"/>
<evidence type="ECO:0000256" key="1">
    <source>
        <dbReference type="SAM" id="MobiDB-lite"/>
    </source>
</evidence>
<reference evidence="3" key="1">
    <citation type="submission" date="2020-11" db="EMBL/GenBank/DDBJ databases">
        <authorList>
            <consortium name="DOE Joint Genome Institute"/>
            <person name="Ahrendt S."/>
            <person name="Riley R."/>
            <person name="Andreopoulos W."/>
            <person name="Labutti K."/>
            <person name="Pangilinan J."/>
            <person name="Ruiz-Duenas F.J."/>
            <person name="Barrasa J.M."/>
            <person name="Sanchez-Garcia M."/>
            <person name="Camarero S."/>
            <person name="Miyauchi S."/>
            <person name="Serrano A."/>
            <person name="Linde D."/>
            <person name="Babiker R."/>
            <person name="Drula E."/>
            <person name="Ayuso-Fernandez I."/>
            <person name="Pacheco R."/>
            <person name="Padilla G."/>
            <person name="Ferreira P."/>
            <person name="Barriuso J."/>
            <person name="Kellner H."/>
            <person name="Castanera R."/>
            <person name="Alfaro M."/>
            <person name="Ramirez L."/>
            <person name="Pisabarro A.G."/>
            <person name="Kuo A."/>
            <person name="Tritt A."/>
            <person name="Lipzen A."/>
            <person name="He G."/>
            <person name="Yan M."/>
            <person name="Ng V."/>
            <person name="Cullen D."/>
            <person name="Martin F."/>
            <person name="Rosso M.-N."/>
            <person name="Henrissat B."/>
            <person name="Hibbett D."/>
            <person name="Martinez A.T."/>
            <person name="Grigoriev I.V."/>
        </authorList>
    </citation>
    <scope>NUCLEOTIDE SEQUENCE</scope>
    <source>
        <strain evidence="3">CBS 247.69</strain>
    </source>
</reference>
<sequence length="449" mass="47904">MKCYAILTIFFFLASLGAAAPVDKGKGKAVDPPSTPPSRPTTPPPPNTPPSQPNTPTPGRDRNVHLPGRSGTHTDGRGISTLRYGDDDLPEHMGHLQRNQAQFPHNRNPMSLAPENGNRNRADALRGIPTGGTHPVSGVPRVRDEKMPNMLNNPKHSTSTTVEYLPEHESRKYKEGGYTSQFKEAIKKGGPNAKGQLRPNPGWLPPHPGQQRGHEAPARLNSQTFRPNAGSSSTPGPSKDKQKQNKAMPPPPPPGEGYTPQGRPGLRHREGKAAPPPPPPKREKSAAGPSGQTNLRPGRVVPAGHVWKPTDGQNSPSHAGAPPPLSGTEQRHPPRPQNHDQYMKQKEEKQKQTRPTSPAPPTDPKHAANLAKFEKAFGPAKKGNGGGKANEAPARIQTHTNNAPAHPASRPASPAPHNPPSRPPSPASRPSTPPPHGSGSKDKKPAKKG</sequence>
<protein>
    <submittedName>
        <fullName evidence="3">Uncharacterized protein</fullName>
    </submittedName>
</protein>
<keyword evidence="4" id="KW-1185">Reference proteome</keyword>
<dbReference type="EMBL" id="MU150248">
    <property type="protein sequence ID" value="KAF9465329.1"/>
    <property type="molecule type" value="Genomic_DNA"/>
</dbReference>
<name>A0A9P5YAW2_9AGAR</name>
<evidence type="ECO:0000313" key="4">
    <source>
        <dbReference type="Proteomes" id="UP000807353"/>
    </source>
</evidence>
<gene>
    <name evidence="3" type="ORF">BDZ94DRAFT_391956</name>
</gene>
<feature type="compositionally biased region" description="Polar residues" evidence="1">
    <location>
        <begin position="220"/>
        <end position="236"/>
    </location>
</feature>
<feature type="chain" id="PRO_5040307920" evidence="2">
    <location>
        <begin position="20"/>
        <end position="449"/>
    </location>
</feature>
<dbReference type="AlphaFoldDB" id="A0A9P5YAW2"/>
<feature type="compositionally biased region" description="Polar residues" evidence="1">
    <location>
        <begin position="150"/>
        <end position="162"/>
    </location>
</feature>
<dbReference type="Proteomes" id="UP000807353">
    <property type="component" value="Unassembled WGS sequence"/>
</dbReference>
<feature type="region of interest" description="Disordered" evidence="1">
    <location>
        <begin position="22"/>
        <end position="92"/>
    </location>
</feature>
<accession>A0A9P5YAW2</accession>
<feature type="compositionally biased region" description="Pro residues" evidence="1">
    <location>
        <begin position="413"/>
        <end position="436"/>
    </location>
</feature>
<feature type="signal peptide" evidence="2">
    <location>
        <begin position="1"/>
        <end position="19"/>
    </location>
</feature>
<feature type="compositionally biased region" description="Low complexity" evidence="1">
    <location>
        <begin position="401"/>
        <end position="412"/>
    </location>
</feature>
<feature type="compositionally biased region" description="Basic and acidic residues" evidence="1">
    <location>
        <begin position="329"/>
        <end position="351"/>
    </location>
</feature>
<organism evidence="3 4">
    <name type="scientific">Collybia nuda</name>
    <dbReference type="NCBI Taxonomy" id="64659"/>
    <lineage>
        <taxon>Eukaryota</taxon>
        <taxon>Fungi</taxon>
        <taxon>Dikarya</taxon>
        <taxon>Basidiomycota</taxon>
        <taxon>Agaricomycotina</taxon>
        <taxon>Agaricomycetes</taxon>
        <taxon>Agaricomycetidae</taxon>
        <taxon>Agaricales</taxon>
        <taxon>Tricholomatineae</taxon>
        <taxon>Clitocybaceae</taxon>
        <taxon>Collybia</taxon>
    </lineage>
</organism>
<evidence type="ECO:0000256" key="2">
    <source>
        <dbReference type="SAM" id="SignalP"/>
    </source>
</evidence>
<evidence type="ECO:0000313" key="3">
    <source>
        <dbReference type="EMBL" id="KAF9465329.1"/>
    </source>
</evidence>